<feature type="transmembrane region" description="Helical" evidence="4">
    <location>
        <begin position="319"/>
        <end position="341"/>
    </location>
</feature>
<dbReference type="PRINTS" id="PR00834">
    <property type="entry name" value="PROTEASES2C"/>
</dbReference>
<dbReference type="Pfam" id="PF13365">
    <property type="entry name" value="Trypsin_2"/>
    <property type="match status" value="1"/>
</dbReference>
<proteinExistence type="predicted"/>
<protein>
    <submittedName>
        <fullName evidence="5">Trypsin-like peptidase domain-containing protein</fullName>
    </submittedName>
</protein>
<dbReference type="EMBL" id="CP060052">
    <property type="protein sequence ID" value="QNE06601.1"/>
    <property type="molecule type" value="Genomic_DNA"/>
</dbReference>
<evidence type="ECO:0000256" key="4">
    <source>
        <dbReference type="SAM" id="Phobius"/>
    </source>
</evidence>
<dbReference type="Gene3D" id="2.40.10.120">
    <property type="match status" value="1"/>
</dbReference>
<dbReference type="GO" id="GO:0006508">
    <property type="term" value="P:proteolysis"/>
    <property type="evidence" value="ECO:0007669"/>
    <property type="project" value="UniProtKB-KW"/>
</dbReference>
<gene>
    <name evidence="5" type="ORF">H4O24_06205</name>
</gene>
<sequence length="556" mass="58355">MSFGSIGGRIARLAGGARGFAAALLLALAAAGSLLGGVPAARADTADINAAARSVVRVVIVMRDASGYDVIGHGTGFAVTPTLIVTNAHVLAPLMEDDRLRLGIVPAQGRTGYFARIVRVAGEVDLALVELTEDASLPASTLYSGRVEDGQDVYAVGYPANVDQALGLGLNGLVSPQPPVKTRGQVSAGRTSADYDTILHTAAIGVGNSGGPLLDPCGRVVGVNAFGTISDNGSDSEFYFAVSMRELAPFLRAAGVTPRTTATECRSLADLDAEEAARSLREDADRRARIAAAANQRSLAAEKAARMAELEAIDERETLMGLAGLMVVFAMMGGLGGIYLLDNGRREQAVAAGAFAGFSLLAALASWIARPSISDIVTRGDDAQRSVMAARGEAKLPSPSVDRGRFICRFQPDRSRVTVSTSNDIDLQWSEDGCVNGRTQYGLSSDGWTRIMVPGNEQTVSVSRYDPATRMLRTDRFFLDLNTMSAAREARAAYQAPACDAGEDAARDLGDQQQAIRQLLPETPNERLVYSCEPGEIVPAGDETASAVDGAEDKNG</sequence>
<reference evidence="5 6" key="1">
    <citation type="submission" date="2020-08" db="EMBL/GenBank/DDBJ databases">
        <authorList>
            <person name="Liu G."/>
            <person name="Sun C."/>
        </authorList>
    </citation>
    <scope>NUCLEOTIDE SEQUENCE [LARGE SCALE GENOMIC DNA]</scope>
    <source>
        <strain evidence="5 6">OT19</strain>
    </source>
</reference>
<dbReference type="GO" id="GO:0004252">
    <property type="term" value="F:serine-type endopeptidase activity"/>
    <property type="evidence" value="ECO:0007669"/>
    <property type="project" value="InterPro"/>
</dbReference>
<name>A0A7G6VXY6_9SPHN</name>
<dbReference type="AlphaFoldDB" id="A0A7G6VXY6"/>
<dbReference type="SUPFAM" id="SSF50494">
    <property type="entry name" value="Trypsin-like serine proteases"/>
    <property type="match status" value="1"/>
</dbReference>
<feature type="transmembrane region" description="Helical" evidence="4">
    <location>
        <begin position="348"/>
        <end position="369"/>
    </location>
</feature>
<dbReference type="InterPro" id="IPR051201">
    <property type="entry name" value="Chloro_Bact_Ser_Proteases"/>
</dbReference>
<dbReference type="PANTHER" id="PTHR43343:SF3">
    <property type="entry name" value="PROTEASE DO-LIKE 8, CHLOROPLASTIC"/>
    <property type="match status" value="1"/>
</dbReference>
<evidence type="ECO:0000313" key="5">
    <source>
        <dbReference type="EMBL" id="QNE06601.1"/>
    </source>
</evidence>
<keyword evidence="2" id="KW-0378">Hydrolase</keyword>
<evidence type="ECO:0000256" key="1">
    <source>
        <dbReference type="ARBA" id="ARBA00022670"/>
    </source>
</evidence>
<keyword evidence="1" id="KW-0645">Protease</keyword>
<evidence type="ECO:0000256" key="2">
    <source>
        <dbReference type="ARBA" id="ARBA00022801"/>
    </source>
</evidence>
<dbReference type="InterPro" id="IPR009003">
    <property type="entry name" value="Peptidase_S1_PA"/>
</dbReference>
<evidence type="ECO:0000313" key="6">
    <source>
        <dbReference type="Proteomes" id="UP000515297"/>
    </source>
</evidence>
<accession>A0A7G6VXY6</accession>
<dbReference type="PANTHER" id="PTHR43343">
    <property type="entry name" value="PEPTIDASE S12"/>
    <property type="match status" value="1"/>
</dbReference>
<evidence type="ECO:0000256" key="3">
    <source>
        <dbReference type="SAM" id="MobiDB-lite"/>
    </source>
</evidence>
<organism evidence="5 6">
    <name type="scientific">Croceicoccus marinus</name>
    <dbReference type="NCBI Taxonomy" id="450378"/>
    <lineage>
        <taxon>Bacteria</taxon>
        <taxon>Pseudomonadati</taxon>
        <taxon>Pseudomonadota</taxon>
        <taxon>Alphaproteobacteria</taxon>
        <taxon>Sphingomonadales</taxon>
        <taxon>Erythrobacteraceae</taxon>
        <taxon>Croceicoccus</taxon>
    </lineage>
</organism>
<feature type="region of interest" description="Disordered" evidence="3">
    <location>
        <begin position="536"/>
        <end position="556"/>
    </location>
</feature>
<keyword evidence="4" id="KW-1133">Transmembrane helix</keyword>
<dbReference type="InterPro" id="IPR001940">
    <property type="entry name" value="Peptidase_S1C"/>
</dbReference>
<dbReference type="Proteomes" id="UP000515297">
    <property type="component" value="Chromosome"/>
</dbReference>
<keyword evidence="4" id="KW-0472">Membrane</keyword>
<keyword evidence="4" id="KW-0812">Transmembrane</keyword>